<gene>
    <name evidence="2" type="ORF">E8A74_00840</name>
</gene>
<reference evidence="2 3" key="1">
    <citation type="submission" date="2019-04" db="EMBL/GenBank/DDBJ databases">
        <authorList>
            <person name="Li Y."/>
            <person name="Wang J."/>
        </authorList>
    </citation>
    <scope>NUCLEOTIDE SEQUENCE [LARGE SCALE GENOMIC DNA]</scope>
    <source>
        <strain evidence="2 3">DSM 14668</strain>
    </source>
</reference>
<organism evidence="2 3">
    <name type="scientific">Polyangium fumosum</name>
    <dbReference type="NCBI Taxonomy" id="889272"/>
    <lineage>
        <taxon>Bacteria</taxon>
        <taxon>Pseudomonadati</taxon>
        <taxon>Myxococcota</taxon>
        <taxon>Polyangia</taxon>
        <taxon>Polyangiales</taxon>
        <taxon>Polyangiaceae</taxon>
        <taxon>Polyangium</taxon>
    </lineage>
</organism>
<dbReference type="Proteomes" id="UP000309215">
    <property type="component" value="Unassembled WGS sequence"/>
</dbReference>
<dbReference type="EMBL" id="SSMQ01000001">
    <property type="protein sequence ID" value="TKD13134.1"/>
    <property type="molecule type" value="Genomic_DNA"/>
</dbReference>
<dbReference type="AlphaFoldDB" id="A0A4U1JK62"/>
<evidence type="ECO:0000313" key="3">
    <source>
        <dbReference type="Proteomes" id="UP000309215"/>
    </source>
</evidence>
<evidence type="ECO:0000256" key="1">
    <source>
        <dbReference type="SAM" id="MobiDB-lite"/>
    </source>
</evidence>
<sequence length="66" mass="7541">MGARCAGSPEGTYLLPQRNQLPHGDEKSLLRFLSFLCALVLLREEPPFDVLEFEPDSEREEHRDQG</sequence>
<name>A0A4U1JK62_9BACT</name>
<keyword evidence="3" id="KW-1185">Reference proteome</keyword>
<protein>
    <submittedName>
        <fullName evidence="2">Uncharacterized protein</fullName>
    </submittedName>
</protein>
<evidence type="ECO:0000313" key="2">
    <source>
        <dbReference type="EMBL" id="TKD13134.1"/>
    </source>
</evidence>
<proteinExistence type="predicted"/>
<dbReference type="RefSeq" id="WP_136926950.1">
    <property type="nucleotide sequence ID" value="NZ_SSMQ01000001.1"/>
</dbReference>
<accession>A0A4U1JK62</accession>
<comment type="caution">
    <text evidence="2">The sequence shown here is derived from an EMBL/GenBank/DDBJ whole genome shotgun (WGS) entry which is preliminary data.</text>
</comment>
<feature type="region of interest" description="Disordered" evidence="1">
    <location>
        <begin position="1"/>
        <end position="20"/>
    </location>
</feature>